<evidence type="ECO:0000313" key="3">
    <source>
        <dbReference type="EMBL" id="MBP2361256.1"/>
    </source>
</evidence>
<accession>A0ABS4VBQ8</accession>
<name>A0ABS4VBQ8_9ACTN</name>
<gene>
    <name evidence="3" type="ORF">JOF59_003656</name>
</gene>
<comment type="caution">
    <text evidence="3">The sequence shown here is derived from an EMBL/GenBank/DDBJ whole genome shotgun (WGS) entry which is preliminary data.</text>
</comment>
<evidence type="ECO:0008006" key="5">
    <source>
        <dbReference type="Google" id="ProtNLM"/>
    </source>
</evidence>
<dbReference type="PANTHER" id="PTHR43384:SF6">
    <property type="entry name" value="SEPTUM SITE-DETERMINING PROTEIN MIND HOMOLOG, CHLOROPLASTIC"/>
    <property type="match status" value="1"/>
</dbReference>
<evidence type="ECO:0000256" key="1">
    <source>
        <dbReference type="ARBA" id="ARBA00022741"/>
    </source>
</evidence>
<keyword evidence="2" id="KW-0067">ATP-binding</keyword>
<proteinExistence type="predicted"/>
<dbReference type="Gene3D" id="3.40.50.300">
    <property type="entry name" value="P-loop containing nucleotide triphosphate hydrolases"/>
    <property type="match status" value="1"/>
</dbReference>
<dbReference type="InterPro" id="IPR027417">
    <property type="entry name" value="P-loop_NTPase"/>
</dbReference>
<keyword evidence="4" id="KW-1185">Reference proteome</keyword>
<reference evidence="3 4" key="1">
    <citation type="submission" date="2021-03" db="EMBL/GenBank/DDBJ databases">
        <title>Sequencing the genomes of 1000 actinobacteria strains.</title>
        <authorList>
            <person name="Klenk H.-P."/>
        </authorList>
    </citation>
    <scope>NUCLEOTIDE SEQUENCE [LARGE SCALE GENOMIC DNA]</scope>
    <source>
        <strain evidence="3 4">DSM 40843</strain>
    </source>
</reference>
<organism evidence="3 4">
    <name type="scientific">Streptomyces clavifer</name>
    <dbReference type="NCBI Taxonomy" id="68188"/>
    <lineage>
        <taxon>Bacteria</taxon>
        <taxon>Bacillati</taxon>
        <taxon>Actinomycetota</taxon>
        <taxon>Actinomycetes</taxon>
        <taxon>Kitasatosporales</taxon>
        <taxon>Streptomycetaceae</taxon>
        <taxon>Streptomyces</taxon>
    </lineage>
</organism>
<evidence type="ECO:0000313" key="4">
    <source>
        <dbReference type="Proteomes" id="UP001519311"/>
    </source>
</evidence>
<protein>
    <recommendedName>
        <fullName evidence="5">CobQ/CobB/MinD/ParA nucleotide binding domain-containing protein</fullName>
    </recommendedName>
</protein>
<dbReference type="PANTHER" id="PTHR43384">
    <property type="entry name" value="SEPTUM SITE-DETERMINING PROTEIN MIND HOMOLOG, CHLOROPLASTIC-RELATED"/>
    <property type="match status" value="1"/>
</dbReference>
<evidence type="ECO:0000256" key="2">
    <source>
        <dbReference type="ARBA" id="ARBA00022840"/>
    </source>
</evidence>
<dbReference type="SUPFAM" id="SSF52540">
    <property type="entry name" value="P-loop containing nucleoside triphosphate hydrolases"/>
    <property type="match status" value="1"/>
</dbReference>
<keyword evidence="1" id="KW-0547">Nucleotide-binding</keyword>
<sequence>MLQLLNDRAASRPLARQLLTSDGAVLPRHTRSRSVPSAPDVHDVADHVAGELDLQTPRRRPVPRRTTAGVATTVSTLIAAQLARGERWQGAFSVARAVGGSRRIVSSAAARAVFEITRTAQLLQQPVTTGRQTAVTSIRGGAGKSTGTVLLGTTYAHYRQDPVLLVEADPALGSLPLRLGVRSLRPSAPSDVFGWAQALPRRVIESMDVARTERASRA</sequence>
<dbReference type="Proteomes" id="UP001519311">
    <property type="component" value="Unassembled WGS sequence"/>
</dbReference>
<dbReference type="EMBL" id="JAGINS010000001">
    <property type="protein sequence ID" value="MBP2361256.1"/>
    <property type="molecule type" value="Genomic_DNA"/>
</dbReference>
<dbReference type="InterPro" id="IPR050625">
    <property type="entry name" value="ParA/MinD_ATPase"/>
</dbReference>